<name>A0A9P7FVI0_9AGAR</name>
<dbReference type="AlphaFoldDB" id="A0A9P7FVI0"/>
<feature type="compositionally biased region" description="Low complexity" evidence="1">
    <location>
        <begin position="31"/>
        <end position="44"/>
    </location>
</feature>
<protein>
    <submittedName>
        <fullName evidence="2">Uncharacterized protein</fullName>
    </submittedName>
</protein>
<feature type="region of interest" description="Disordered" evidence="1">
    <location>
        <begin position="255"/>
        <end position="279"/>
    </location>
</feature>
<feature type="compositionally biased region" description="Low complexity" evidence="1">
    <location>
        <begin position="1"/>
        <end position="20"/>
    </location>
</feature>
<reference evidence="2" key="1">
    <citation type="submission" date="2021-02" db="EMBL/GenBank/DDBJ databases">
        <authorList>
            <person name="Nieuwenhuis M."/>
            <person name="Van De Peppel L.J.J."/>
        </authorList>
    </citation>
    <scope>NUCLEOTIDE SEQUENCE</scope>
    <source>
        <strain evidence="2">D49</strain>
    </source>
</reference>
<feature type="region of interest" description="Disordered" evidence="1">
    <location>
        <begin position="314"/>
        <end position="396"/>
    </location>
</feature>
<comment type="caution">
    <text evidence="2">The sequence shown here is derived from an EMBL/GenBank/DDBJ whole genome shotgun (WGS) entry which is preliminary data.</text>
</comment>
<dbReference type="Proteomes" id="UP000717328">
    <property type="component" value="Unassembled WGS sequence"/>
</dbReference>
<feature type="compositionally biased region" description="Polar residues" evidence="1">
    <location>
        <begin position="358"/>
        <end position="372"/>
    </location>
</feature>
<gene>
    <name evidence="2" type="ORF">H0H81_002939</name>
</gene>
<dbReference type="EMBL" id="JABCKI010005722">
    <property type="protein sequence ID" value="KAG5639407.1"/>
    <property type="molecule type" value="Genomic_DNA"/>
</dbReference>
<evidence type="ECO:0000256" key="1">
    <source>
        <dbReference type="SAM" id="MobiDB-lite"/>
    </source>
</evidence>
<evidence type="ECO:0000313" key="3">
    <source>
        <dbReference type="Proteomes" id="UP000717328"/>
    </source>
</evidence>
<keyword evidence="3" id="KW-1185">Reference proteome</keyword>
<organism evidence="2 3">
    <name type="scientific">Sphagnurus paluster</name>
    <dbReference type="NCBI Taxonomy" id="117069"/>
    <lineage>
        <taxon>Eukaryota</taxon>
        <taxon>Fungi</taxon>
        <taxon>Dikarya</taxon>
        <taxon>Basidiomycota</taxon>
        <taxon>Agaricomycotina</taxon>
        <taxon>Agaricomycetes</taxon>
        <taxon>Agaricomycetidae</taxon>
        <taxon>Agaricales</taxon>
        <taxon>Tricholomatineae</taxon>
        <taxon>Lyophyllaceae</taxon>
        <taxon>Sphagnurus</taxon>
    </lineage>
</organism>
<proteinExistence type="predicted"/>
<feature type="compositionally biased region" description="Low complexity" evidence="1">
    <location>
        <begin position="109"/>
        <end position="126"/>
    </location>
</feature>
<sequence>MVKSKSSTATKKKSASVSATRPISDFFTRKSVTASSASSQSENAPIKRNKSASISSSTLVGTKKPLMTVSDASSPATPRPARAFMDSVHIVSPSDQTQYLMPPAVPFLKPSSSPSVRSRSPRSPAAPRKPKFDSDSDADQTAPAVYISRSPVRSRSPGTTTSSAHPPLRSTENLSHSSQIRSNPNKKPRLSSPEPSELVPTSQSDEFDMSPALSPPDPLLVNRNVDQWRHNAVTAPALLVEDDLFNDSSLSAFSMECTSPERPSSPLSPPPPSPKALNPDTKAAQIIAEIKAKAMAASLLHRAESPVLEFKDELSDDDLPESPMRPQAKATISKARVTSLNQPPTCYSLRNRDPSPSPSGSKHASNSTSLVSSKRPRVASSRMPVTLTAPNTQKGKAKAFNPLDELLKEKKRDNERGKGSEALRQAEAALANKDMIMRDIDEDDFTNEAAARKAVAVVEHKRRILKSSSPMSYDAHGAIDSEDELNDEDRVKLLGDEAGKSIADLLNSDKASRRRETEIEKLLGVPFWQDEDLDNLMEVDEAARPSLDLLNSPPLLALLQGTVNRGDLAHASILISSGALSSISLPEYPALFPYLCELALSSDDVLAKTTLQFLVLVWNTTSRVPGIPFSCIISALTRLGAEPTILAAMGWTLPEAKASPNVMQKRDAVLYHLVALVSASAASRRLSKDEIPDTLMALILVANDPTSSPELQSDIMIAIDRVCQSIGPAGDISAALESMVCNKLLKYLSTVEPINKAYIVGLFGSGTGRTKRIARWTAHCVISNKHNISSKRYSELPSLFPLIGELTRACGETNPDPGKFEQHAKADYVDMMYYTRILSVALTNVSGYVREEMKAPRPISRGTGASRDPPEPPLRLVRLAIENIHSRISDIRATHLDRSRTKAALKELSLRIHYQREVATKAASTLDNYFGKPKPRLKAAPRVS</sequence>
<accession>A0A9P7FVI0</accession>
<feature type="region of interest" description="Disordered" evidence="1">
    <location>
        <begin position="1"/>
        <end position="80"/>
    </location>
</feature>
<feature type="compositionally biased region" description="Polar residues" evidence="1">
    <location>
        <begin position="336"/>
        <end position="345"/>
    </location>
</feature>
<feature type="region of interest" description="Disordered" evidence="1">
    <location>
        <begin position="98"/>
        <end position="215"/>
    </location>
</feature>
<evidence type="ECO:0000313" key="2">
    <source>
        <dbReference type="EMBL" id="KAG5639407.1"/>
    </source>
</evidence>
<feature type="compositionally biased region" description="Polar residues" evidence="1">
    <location>
        <begin position="151"/>
        <end position="183"/>
    </location>
</feature>
<feature type="compositionally biased region" description="Polar residues" evidence="1">
    <location>
        <begin position="51"/>
        <end position="60"/>
    </location>
</feature>
<dbReference type="OrthoDB" id="5599613at2759"/>
<reference evidence="2" key="2">
    <citation type="submission" date="2021-10" db="EMBL/GenBank/DDBJ databases">
        <title>Phylogenomics reveals ancestral predisposition of the termite-cultivated fungus Termitomyces towards a domesticated lifestyle.</title>
        <authorList>
            <person name="Auxier B."/>
            <person name="Grum-Grzhimaylo A."/>
            <person name="Cardenas M.E."/>
            <person name="Lodge J.D."/>
            <person name="Laessoe T."/>
            <person name="Pedersen O."/>
            <person name="Smith M.E."/>
            <person name="Kuyper T.W."/>
            <person name="Franco-Molano E.A."/>
            <person name="Baroni T.J."/>
            <person name="Aanen D.K."/>
        </authorList>
    </citation>
    <scope>NUCLEOTIDE SEQUENCE</scope>
    <source>
        <strain evidence="2">D49</strain>
    </source>
</reference>